<gene>
    <name evidence="6" type="ORF">LUA81_03440</name>
    <name evidence="5" type="ORF">LUA82_03475</name>
</gene>
<reference evidence="5" key="1">
    <citation type="journal article" date="2022" name="Microorganisms">
        <title>Assembly and Comparison of Ca. Neoehrlichia mikurensis Genomes.</title>
        <authorList>
            <person name="Azagi T."/>
            <person name="Dirks R.P."/>
            <person name="Yebra-Pimentel E.S."/>
            <person name="Schaap P.J."/>
            <person name="Koehorst J.J."/>
            <person name="Esser H.J."/>
            <person name="Sprong H."/>
        </authorList>
    </citation>
    <scope>NUCLEOTIDE SEQUENCE</scope>
    <source>
        <strain evidence="6">18-2804</strain>
        <strain evidence="5">18-2837</strain>
    </source>
</reference>
<feature type="domain" description="NlpC/P60" evidence="4">
    <location>
        <begin position="3"/>
        <end position="148"/>
    </location>
</feature>
<dbReference type="Pfam" id="PF00877">
    <property type="entry name" value="NLPC_P60"/>
    <property type="match status" value="1"/>
</dbReference>
<dbReference type="AlphaFoldDB" id="A0A9Q9BXE6"/>
<keyword evidence="2" id="KW-0378">Hydrolase</keyword>
<dbReference type="EMBL" id="CP089285">
    <property type="protein sequence ID" value="UTO56148.1"/>
    <property type="molecule type" value="Genomic_DNA"/>
</dbReference>
<dbReference type="GO" id="GO:0006508">
    <property type="term" value="P:proteolysis"/>
    <property type="evidence" value="ECO:0007669"/>
    <property type="project" value="UniProtKB-KW"/>
</dbReference>
<evidence type="ECO:0000313" key="8">
    <source>
        <dbReference type="Proteomes" id="UP001059985"/>
    </source>
</evidence>
<dbReference type="PROSITE" id="PS51935">
    <property type="entry name" value="NLPC_P60"/>
    <property type="match status" value="1"/>
</dbReference>
<protein>
    <recommendedName>
        <fullName evidence="4">NlpC/P60 domain-containing protein</fullName>
    </recommendedName>
</protein>
<dbReference type="Proteomes" id="UP001059985">
    <property type="component" value="Chromosome"/>
</dbReference>
<evidence type="ECO:0000313" key="5">
    <source>
        <dbReference type="EMBL" id="UTO55228.1"/>
    </source>
</evidence>
<organism evidence="5 7">
    <name type="scientific">Neoehrlichia mikurensis</name>
    <dbReference type="NCBI Taxonomy" id="89586"/>
    <lineage>
        <taxon>Bacteria</taxon>
        <taxon>Pseudomonadati</taxon>
        <taxon>Pseudomonadota</taxon>
        <taxon>Alphaproteobacteria</taxon>
        <taxon>Rickettsiales</taxon>
        <taxon>Anaplasmataceae</taxon>
        <taxon>Candidatus Neoehrlichia</taxon>
    </lineage>
</organism>
<evidence type="ECO:0000256" key="2">
    <source>
        <dbReference type="ARBA" id="ARBA00022801"/>
    </source>
</evidence>
<name>A0A9Q9BXE6_9RICK</name>
<accession>A0A9Q9BXE6</accession>
<keyword evidence="8" id="KW-1185">Reference proteome</keyword>
<sequence length="165" mass="19563">MYTITRKRIIDTARKWIGTQFHYQGRLKKNAKCHGGCDCIGLIIGIARDLNIQSKNHLPLHYSDQVNYNIIDKDAIYHKIQHLLIQKEISHALPGDILLIRIHRVTHHFAILSYNYNIIHTSATIKQVTEHKLFPKWYNMITYTFSFPFIHENKTYYPKLLNIRH</sequence>
<evidence type="ECO:0000256" key="3">
    <source>
        <dbReference type="ARBA" id="ARBA00022807"/>
    </source>
</evidence>
<keyword evidence="1" id="KW-0645">Protease</keyword>
<dbReference type="RefSeq" id="WP_218194214.1">
    <property type="nucleotide sequence ID" value="NZ_CP054597.1"/>
</dbReference>
<evidence type="ECO:0000259" key="4">
    <source>
        <dbReference type="PROSITE" id="PS51935"/>
    </source>
</evidence>
<dbReference type="Proteomes" id="UP001059822">
    <property type="component" value="Chromosome"/>
</dbReference>
<dbReference type="GO" id="GO:0008234">
    <property type="term" value="F:cysteine-type peptidase activity"/>
    <property type="evidence" value="ECO:0007669"/>
    <property type="project" value="UniProtKB-KW"/>
</dbReference>
<keyword evidence="3" id="KW-0788">Thiol protease</keyword>
<evidence type="ECO:0000256" key="1">
    <source>
        <dbReference type="ARBA" id="ARBA00022670"/>
    </source>
</evidence>
<dbReference type="InterPro" id="IPR000064">
    <property type="entry name" value="NLP_P60_dom"/>
</dbReference>
<evidence type="ECO:0000313" key="7">
    <source>
        <dbReference type="Proteomes" id="UP001059822"/>
    </source>
</evidence>
<evidence type="ECO:0000313" key="6">
    <source>
        <dbReference type="EMBL" id="UTO56148.1"/>
    </source>
</evidence>
<dbReference type="EMBL" id="CP089286">
    <property type="protein sequence ID" value="UTO55228.1"/>
    <property type="molecule type" value="Genomic_DNA"/>
</dbReference>
<proteinExistence type="predicted"/>